<organism evidence="1">
    <name type="scientific">Prymnesium polylepis</name>
    <dbReference type="NCBI Taxonomy" id="72548"/>
    <lineage>
        <taxon>Eukaryota</taxon>
        <taxon>Haptista</taxon>
        <taxon>Haptophyta</taxon>
        <taxon>Prymnesiophyceae</taxon>
        <taxon>Prymnesiales</taxon>
        <taxon>Prymnesiaceae</taxon>
        <taxon>Prymnesium</taxon>
    </lineage>
</organism>
<accession>A0A7S4HQ06</accession>
<sequence>MNDLVYDLTNDVIIDKTGRGVMDIRNRTLRITLGPGESFADWAAHNFTPGNKELRFVKFLLRAEAKGEPLNFDDTECVCIVESLRSALRTNADALRAFWFGYTLKAQMQDAKGVATLKAWVDKHGGPAWWEEQWEPIVRACAAPGALAGGRSGGKGSGRLTAKALQRTRRVRCLQVLQQWVRKSGARTHPA</sequence>
<proteinExistence type="predicted"/>
<dbReference type="AlphaFoldDB" id="A0A7S4HQ06"/>
<reference evidence="1" key="1">
    <citation type="submission" date="2021-01" db="EMBL/GenBank/DDBJ databases">
        <authorList>
            <person name="Corre E."/>
            <person name="Pelletier E."/>
            <person name="Niang G."/>
            <person name="Scheremetjew M."/>
            <person name="Finn R."/>
            <person name="Kale V."/>
            <person name="Holt S."/>
            <person name="Cochrane G."/>
            <person name="Meng A."/>
            <person name="Brown T."/>
            <person name="Cohen L."/>
        </authorList>
    </citation>
    <scope>NUCLEOTIDE SEQUENCE</scope>
    <source>
        <strain evidence="1">UIO037</strain>
    </source>
</reference>
<gene>
    <name evidence="1" type="ORF">CPOL0286_LOCUS5382</name>
</gene>
<evidence type="ECO:0000313" key="1">
    <source>
        <dbReference type="EMBL" id="CAE2205832.1"/>
    </source>
</evidence>
<name>A0A7S4HQ06_9EUKA</name>
<dbReference type="EMBL" id="HBKO01012086">
    <property type="protein sequence ID" value="CAE2205832.1"/>
    <property type="molecule type" value="Transcribed_RNA"/>
</dbReference>
<protein>
    <submittedName>
        <fullName evidence="1">Uncharacterized protein</fullName>
    </submittedName>
</protein>